<comment type="catalytic activity">
    <reaction evidence="1">
        <text>ATP + protein L-histidine = ADP + protein N-phospho-L-histidine.</text>
        <dbReference type="EC" id="2.7.13.3"/>
    </reaction>
</comment>
<reference evidence="11 12" key="1">
    <citation type="submission" date="2020-06" db="EMBL/GenBank/DDBJ databases">
        <title>Dyadobacter sandarakinus sp. nov., isolated from the soil of the Arctic Yellow River Station.</title>
        <authorList>
            <person name="Zhang Y."/>
            <person name="Peng F."/>
        </authorList>
    </citation>
    <scope>NUCLEOTIDE SEQUENCE [LARGE SCALE GENOMIC DNA]</scope>
    <source>
        <strain evidence="11 12">Q3-56</strain>
    </source>
</reference>
<dbReference type="Pfam" id="PF02518">
    <property type="entry name" value="HATPase_c"/>
    <property type="match status" value="1"/>
</dbReference>
<evidence type="ECO:0000256" key="4">
    <source>
        <dbReference type="ARBA" id="ARBA00022679"/>
    </source>
</evidence>
<dbReference type="InterPro" id="IPR050482">
    <property type="entry name" value="Sensor_HK_TwoCompSys"/>
</dbReference>
<dbReference type="Proteomes" id="UP000612680">
    <property type="component" value="Chromosome"/>
</dbReference>
<dbReference type="InterPro" id="IPR011110">
    <property type="entry name" value="Reg_prop"/>
</dbReference>
<evidence type="ECO:0000259" key="10">
    <source>
        <dbReference type="PROSITE" id="PS50109"/>
    </source>
</evidence>
<evidence type="ECO:0000313" key="12">
    <source>
        <dbReference type="Proteomes" id="UP000612680"/>
    </source>
</evidence>
<dbReference type="PANTHER" id="PTHR24421:SF10">
    <property type="entry name" value="NITRATE_NITRITE SENSOR PROTEIN NARQ"/>
    <property type="match status" value="1"/>
</dbReference>
<dbReference type="Gene3D" id="3.30.565.10">
    <property type="entry name" value="Histidine kinase-like ATPase, C-terminal domain"/>
    <property type="match status" value="1"/>
</dbReference>
<dbReference type="Gene3D" id="1.20.5.1930">
    <property type="match status" value="1"/>
</dbReference>
<keyword evidence="9" id="KW-1133">Transmembrane helix</keyword>
<dbReference type="InterPro" id="IPR003594">
    <property type="entry name" value="HATPase_dom"/>
</dbReference>
<evidence type="ECO:0000256" key="5">
    <source>
        <dbReference type="ARBA" id="ARBA00022741"/>
    </source>
</evidence>
<keyword evidence="9" id="KW-0472">Membrane</keyword>
<dbReference type="Pfam" id="PF07495">
    <property type="entry name" value="Y_Y_Y"/>
    <property type="match status" value="1"/>
</dbReference>
<name>A0ABX7I297_9BACT</name>
<keyword evidence="3" id="KW-0597">Phosphoprotein</keyword>
<feature type="transmembrane region" description="Helical" evidence="9">
    <location>
        <begin position="812"/>
        <end position="829"/>
    </location>
</feature>
<dbReference type="Pfam" id="PF07494">
    <property type="entry name" value="Reg_prop"/>
    <property type="match status" value="1"/>
</dbReference>
<dbReference type="PANTHER" id="PTHR24421">
    <property type="entry name" value="NITRATE/NITRITE SENSOR PROTEIN NARX-RELATED"/>
    <property type="match status" value="1"/>
</dbReference>
<protein>
    <recommendedName>
        <fullName evidence="2">histidine kinase</fullName>
        <ecNumber evidence="2">2.7.13.3</ecNumber>
    </recommendedName>
</protein>
<dbReference type="InterPro" id="IPR005467">
    <property type="entry name" value="His_kinase_dom"/>
</dbReference>
<organism evidence="11 12">
    <name type="scientific">Dyadobacter sandarakinus</name>
    <dbReference type="NCBI Taxonomy" id="2747268"/>
    <lineage>
        <taxon>Bacteria</taxon>
        <taxon>Pseudomonadati</taxon>
        <taxon>Bacteroidota</taxon>
        <taxon>Cytophagia</taxon>
        <taxon>Cytophagales</taxon>
        <taxon>Spirosomataceae</taxon>
        <taxon>Dyadobacter</taxon>
    </lineage>
</organism>
<dbReference type="InterPro" id="IPR015943">
    <property type="entry name" value="WD40/YVTN_repeat-like_dom_sf"/>
</dbReference>
<accession>A0ABX7I297</accession>
<dbReference type="RefSeq" id="WP_204660967.1">
    <property type="nucleotide sequence ID" value="NZ_CP056775.1"/>
</dbReference>
<evidence type="ECO:0000256" key="8">
    <source>
        <dbReference type="ARBA" id="ARBA00023012"/>
    </source>
</evidence>
<dbReference type="InterPro" id="IPR013783">
    <property type="entry name" value="Ig-like_fold"/>
</dbReference>
<dbReference type="InterPro" id="IPR011712">
    <property type="entry name" value="Sig_transdc_His_kin_sub3_dim/P"/>
</dbReference>
<dbReference type="Gene3D" id="2.60.40.10">
    <property type="entry name" value="Immunoglobulins"/>
    <property type="match status" value="1"/>
</dbReference>
<feature type="domain" description="Histidine kinase" evidence="10">
    <location>
        <begin position="849"/>
        <end position="1035"/>
    </location>
</feature>
<keyword evidence="9" id="KW-0812">Transmembrane</keyword>
<evidence type="ECO:0000256" key="6">
    <source>
        <dbReference type="ARBA" id="ARBA00022777"/>
    </source>
</evidence>
<evidence type="ECO:0000313" key="11">
    <source>
        <dbReference type="EMBL" id="QRR00206.1"/>
    </source>
</evidence>
<evidence type="ECO:0000256" key="7">
    <source>
        <dbReference type="ARBA" id="ARBA00022840"/>
    </source>
</evidence>
<keyword evidence="5" id="KW-0547">Nucleotide-binding</keyword>
<evidence type="ECO:0000256" key="1">
    <source>
        <dbReference type="ARBA" id="ARBA00000085"/>
    </source>
</evidence>
<dbReference type="PROSITE" id="PS50109">
    <property type="entry name" value="HIS_KIN"/>
    <property type="match status" value="1"/>
</dbReference>
<keyword evidence="8" id="KW-0902">Two-component regulatory system</keyword>
<evidence type="ECO:0000256" key="2">
    <source>
        <dbReference type="ARBA" id="ARBA00012438"/>
    </source>
</evidence>
<dbReference type="EMBL" id="CP056775">
    <property type="protein sequence ID" value="QRR00206.1"/>
    <property type="molecule type" value="Genomic_DNA"/>
</dbReference>
<gene>
    <name evidence="11" type="ORF">HWI92_04450</name>
</gene>
<dbReference type="EC" id="2.7.13.3" evidence="2"/>
<keyword evidence="6" id="KW-0418">Kinase</keyword>
<dbReference type="Gene3D" id="2.130.10.10">
    <property type="entry name" value="YVTN repeat-like/Quinoprotein amine dehydrogenase"/>
    <property type="match status" value="3"/>
</dbReference>
<dbReference type="Pfam" id="PF07730">
    <property type="entry name" value="HisKA_3"/>
    <property type="match status" value="1"/>
</dbReference>
<keyword evidence="4" id="KW-0808">Transferase</keyword>
<dbReference type="SUPFAM" id="SSF55874">
    <property type="entry name" value="ATPase domain of HSP90 chaperone/DNA topoisomerase II/histidine kinase"/>
    <property type="match status" value="1"/>
</dbReference>
<dbReference type="CDD" id="cd16917">
    <property type="entry name" value="HATPase_UhpB-NarQ-NarX-like"/>
    <property type="match status" value="1"/>
</dbReference>
<evidence type="ECO:0000256" key="9">
    <source>
        <dbReference type="SAM" id="Phobius"/>
    </source>
</evidence>
<dbReference type="SUPFAM" id="SSF63829">
    <property type="entry name" value="Calcium-dependent phosphotriesterase"/>
    <property type="match status" value="2"/>
</dbReference>
<keyword evidence="7" id="KW-0067">ATP-binding</keyword>
<keyword evidence="12" id="KW-1185">Reference proteome</keyword>
<evidence type="ECO:0000256" key="3">
    <source>
        <dbReference type="ARBA" id="ARBA00022553"/>
    </source>
</evidence>
<dbReference type="InterPro" id="IPR011123">
    <property type="entry name" value="Y_Y_Y"/>
</dbReference>
<dbReference type="InterPro" id="IPR036890">
    <property type="entry name" value="HATPase_C_sf"/>
</dbReference>
<sequence length="1035" mass="117588">MNWKFALWKVFRLPVKIPQTVWLLFAIQFVTNHCLAQAPETQINIQLLGPEQGLPSRNTRSLSQDGRGFMWVGTGQDLWRYDGYKFQNFTGLLTRSIGSSTLINQVRTDGSGNIWVAHNNGISIIDPVSFTCKTVDPSRYIKGLGKQNLDIFFDKDQHAWVALAAGRLVKVNKDAVPVGLYIPPAGTGNALKNVVTKLFSDSRKKVYAYTEGNTLDLISAKANFVRRISLLGGDQPASKWKVAGVVQAGTDELTIYYIQQEGEKRRMRKYFLVQQSFGPLLDGDVPLVPDLIFPETNGYTWYKASKEVGFLNQKTGEFTSLTARLQQKSGASIFFFAAFLSTDDSFWISCIDGLFKITLTKEVFRKYLSVPLEKPGDIGSSIRGITEDSTGMIWVCSYGYHADSMTYMFHQIDPVKVRHRHMVLHRPRTIPGEHVIPYKVLFAKDQVYAVTDGTQFIRIEPETEEYYPVEFPFVSGRGFTSFYKLNEHTFWMGTWGGMAMIDLRNMKPVLFNDKPGRYIKNQRVNHFTPWTHHRTLVSTTNGLYILNQDATIAEHYGQDSTDKIRLPALQIFHSVWFNHALWAASAQGLIRIDTAARKSRLFTIEDGLPDNNIYASLPDERGNLWLSTNKGLSCFNTDTEKFYNYGVSDGLPHEEFNHGSYLKAKDGTLYFGGLNGIVAFDPAQLHAKAQHNRGLQLIAYSKFNAGQNKPDTVTNYQPGKEIVFNPGDRLFAFSFMSPDYHNTTLNRFRYRLDGWDDDNWHIFENGNRLVLSSLPPGTYQLRVQVSVAGADWGVQEWRAPVKVIAPWYRSPWFFLLSTLAIGLLIYFFYRYRLGQILQIQRIRNGISADMHDEIGSTLSSITFYSQALLMQIDKVEHQQVVQKIKENAQQVQEGLSDIVWSVKADNDEIQDVFARMFHFGSGLAESRGIEFQFETFNQIEKIKLDMQTRKNFYLIFKEAVNNAAKYAECKSLHVKINCEHGHVVMVISDDGKGFDPANAGQGNGLTNMQHRAAQMRGKLTIRSRKMEGTVVTLAF</sequence>
<proteinExistence type="predicted"/>